<organism evidence="28 29">
    <name type="scientific">Genlisea aurea</name>
    <dbReference type="NCBI Taxonomy" id="192259"/>
    <lineage>
        <taxon>Eukaryota</taxon>
        <taxon>Viridiplantae</taxon>
        <taxon>Streptophyta</taxon>
        <taxon>Embryophyta</taxon>
        <taxon>Tracheophyta</taxon>
        <taxon>Spermatophyta</taxon>
        <taxon>Magnoliopsida</taxon>
        <taxon>eudicotyledons</taxon>
        <taxon>Gunneridae</taxon>
        <taxon>Pentapetalae</taxon>
        <taxon>asterids</taxon>
        <taxon>lamiids</taxon>
        <taxon>Lamiales</taxon>
        <taxon>Lentibulariaceae</taxon>
        <taxon>Genlisea</taxon>
    </lineage>
</organism>
<keyword evidence="6" id="KW-1003">Cell membrane</keyword>
<dbReference type="GO" id="GO:0005524">
    <property type="term" value="F:ATP binding"/>
    <property type="evidence" value="ECO:0007669"/>
    <property type="project" value="UniProtKB-UniRule"/>
</dbReference>
<dbReference type="SUPFAM" id="SSF52058">
    <property type="entry name" value="L domain-like"/>
    <property type="match status" value="1"/>
</dbReference>
<feature type="domain" description="Protein kinase" evidence="27">
    <location>
        <begin position="783"/>
        <end position="1058"/>
    </location>
</feature>
<gene>
    <name evidence="28" type="ORF">M569_12758</name>
</gene>
<dbReference type="GO" id="GO:0033612">
    <property type="term" value="F:receptor serine/threonine kinase binding"/>
    <property type="evidence" value="ECO:0007669"/>
    <property type="project" value="TreeGrafter"/>
</dbReference>
<dbReference type="SUPFAM" id="SSF52047">
    <property type="entry name" value="RNI-like"/>
    <property type="match status" value="1"/>
</dbReference>
<feature type="binding site" evidence="23">
    <location>
        <position position="812"/>
    </location>
    <ligand>
        <name>ATP</name>
        <dbReference type="ChEBI" id="CHEBI:30616"/>
    </ligand>
</feature>
<dbReference type="InterPro" id="IPR008271">
    <property type="entry name" value="Ser/Thr_kinase_AS"/>
</dbReference>
<evidence type="ECO:0000313" key="28">
    <source>
        <dbReference type="EMBL" id="EPS62032.1"/>
    </source>
</evidence>
<dbReference type="Pfam" id="PF13855">
    <property type="entry name" value="LRR_8"/>
    <property type="match status" value="2"/>
</dbReference>
<dbReference type="InterPro" id="IPR003591">
    <property type="entry name" value="Leu-rich_rpt_typical-subtyp"/>
</dbReference>
<evidence type="ECO:0000256" key="26">
    <source>
        <dbReference type="SAM" id="SignalP"/>
    </source>
</evidence>
<keyword evidence="12 26" id="KW-0732">Signal</keyword>
<evidence type="ECO:0000256" key="16">
    <source>
        <dbReference type="ARBA" id="ARBA00022840"/>
    </source>
</evidence>
<comment type="similarity">
    <text evidence="4">Belongs to the RLP family.</text>
</comment>
<evidence type="ECO:0000256" key="17">
    <source>
        <dbReference type="ARBA" id="ARBA00022989"/>
    </source>
</evidence>
<dbReference type="Pfam" id="PF00069">
    <property type="entry name" value="Pkinase"/>
    <property type="match status" value="1"/>
</dbReference>
<dbReference type="SUPFAM" id="SSF56112">
    <property type="entry name" value="Protein kinase-like (PK-like)"/>
    <property type="match status" value="1"/>
</dbReference>
<dbReference type="FunFam" id="3.80.10.10:FF:000213">
    <property type="entry name" value="Tyrosine-sulfated glycopeptide receptor 1"/>
    <property type="match status" value="1"/>
</dbReference>
<dbReference type="InterPro" id="IPR013210">
    <property type="entry name" value="LRR_N_plant-typ"/>
</dbReference>
<feature type="region of interest" description="Disordered" evidence="24">
    <location>
        <begin position="726"/>
        <end position="747"/>
    </location>
</feature>
<keyword evidence="10" id="KW-0808">Transferase</keyword>
<dbReference type="PANTHER" id="PTHR48056">
    <property type="entry name" value="LRR RECEPTOR-LIKE SERINE/THREONINE-PROTEIN KINASE-RELATED"/>
    <property type="match status" value="1"/>
</dbReference>
<keyword evidence="29" id="KW-1185">Reference proteome</keyword>
<comment type="similarity">
    <text evidence="3">Belongs to the protein kinase superfamily. Ser/Thr protein kinase family.</text>
</comment>
<evidence type="ECO:0000256" key="13">
    <source>
        <dbReference type="ARBA" id="ARBA00022737"/>
    </source>
</evidence>
<keyword evidence="11 25" id="KW-0812">Transmembrane</keyword>
<dbReference type="PANTHER" id="PTHR48056:SF18">
    <property type="entry name" value="NON-SPECIFIC SERINE_THREONINE PROTEIN KINASE"/>
    <property type="match status" value="1"/>
</dbReference>
<dbReference type="AlphaFoldDB" id="S8DQI0"/>
<evidence type="ECO:0000256" key="12">
    <source>
        <dbReference type="ARBA" id="ARBA00022729"/>
    </source>
</evidence>
<feature type="compositionally biased region" description="Basic and acidic residues" evidence="24">
    <location>
        <begin position="726"/>
        <end position="735"/>
    </location>
</feature>
<comment type="subcellular location">
    <subcellularLocation>
        <location evidence="1">Cell membrane</location>
    </subcellularLocation>
    <subcellularLocation>
        <location evidence="2">Membrane</location>
        <topology evidence="2">Single-pass type I membrane protein</topology>
    </subcellularLocation>
</comment>
<dbReference type="Gene3D" id="3.80.10.10">
    <property type="entry name" value="Ribonuclease Inhibitor"/>
    <property type="match status" value="4"/>
</dbReference>
<dbReference type="FunFam" id="1.10.510.10:FF:000309">
    <property type="entry name" value="Leucine-rich repeat receptor-like protein kinase"/>
    <property type="match status" value="1"/>
</dbReference>
<feature type="transmembrane region" description="Helical" evidence="25">
    <location>
        <begin position="696"/>
        <end position="718"/>
    </location>
</feature>
<dbReference type="InterPro" id="IPR001611">
    <property type="entry name" value="Leu-rich_rpt"/>
</dbReference>
<evidence type="ECO:0000256" key="18">
    <source>
        <dbReference type="ARBA" id="ARBA00023136"/>
    </source>
</evidence>
<evidence type="ECO:0000256" key="3">
    <source>
        <dbReference type="ARBA" id="ARBA00008684"/>
    </source>
</evidence>
<comment type="catalytic activity">
    <reaction evidence="21">
        <text>L-threonyl-[protein] + ATP = O-phospho-L-threonyl-[protein] + ADP + H(+)</text>
        <dbReference type="Rhea" id="RHEA:46608"/>
        <dbReference type="Rhea" id="RHEA-COMP:11060"/>
        <dbReference type="Rhea" id="RHEA-COMP:11605"/>
        <dbReference type="ChEBI" id="CHEBI:15378"/>
        <dbReference type="ChEBI" id="CHEBI:30013"/>
        <dbReference type="ChEBI" id="CHEBI:30616"/>
        <dbReference type="ChEBI" id="CHEBI:61977"/>
        <dbReference type="ChEBI" id="CHEBI:456216"/>
        <dbReference type="EC" id="2.7.11.1"/>
    </reaction>
</comment>
<protein>
    <recommendedName>
        <fullName evidence="5">non-specific serine/threonine protein kinase</fullName>
        <ecNumber evidence="5">2.7.11.1</ecNumber>
    </recommendedName>
</protein>
<keyword evidence="20" id="KW-0325">Glycoprotein</keyword>
<evidence type="ECO:0000313" key="29">
    <source>
        <dbReference type="Proteomes" id="UP000015453"/>
    </source>
</evidence>
<evidence type="ECO:0000259" key="27">
    <source>
        <dbReference type="PROSITE" id="PS50011"/>
    </source>
</evidence>
<keyword evidence="17 25" id="KW-1133">Transmembrane helix</keyword>
<dbReference type="PRINTS" id="PR00019">
    <property type="entry name" value="LEURICHRPT"/>
</dbReference>
<dbReference type="PROSITE" id="PS51450">
    <property type="entry name" value="LRR"/>
    <property type="match status" value="1"/>
</dbReference>
<evidence type="ECO:0000256" key="24">
    <source>
        <dbReference type="SAM" id="MobiDB-lite"/>
    </source>
</evidence>
<dbReference type="EC" id="2.7.11.1" evidence="5"/>
<keyword evidence="9" id="KW-0433">Leucine-rich repeat</keyword>
<proteinExistence type="inferred from homology"/>
<dbReference type="Pfam" id="PF08263">
    <property type="entry name" value="LRRNT_2"/>
    <property type="match status" value="1"/>
</dbReference>
<dbReference type="InterPro" id="IPR017441">
    <property type="entry name" value="Protein_kinase_ATP_BS"/>
</dbReference>
<dbReference type="FunFam" id="3.80.10.10:FF:000041">
    <property type="entry name" value="LRR receptor-like serine/threonine-protein kinase ERECTA"/>
    <property type="match status" value="1"/>
</dbReference>
<evidence type="ECO:0000256" key="6">
    <source>
        <dbReference type="ARBA" id="ARBA00022475"/>
    </source>
</evidence>
<dbReference type="SMART" id="SM00220">
    <property type="entry name" value="S_TKc"/>
    <property type="match status" value="1"/>
</dbReference>
<sequence>MRFVRTYFTAKKRRYCFLLLLPLLIAYSSGDCDRNDRNSLSLFNLAVTASPPLNWSVSVDCCYWEGISCDKDRVTGLWLPERNLAGVLSPSILNLTYLENLNLSLNHLSGPLFPNNSAFFSSLDRLQLLDLSSNGFSGDAIGDSALPPAVRVLNVSGNFFTGTIPPSFFRGAYNLEIFDASSNSFSGNLPSGICRSAPSIAFLDFSGNDFSGAIPRGLLGGRCRNLQIVRAGFCNLSGEIPPEVYGATSLQELSLPGNQLSGEIHPGIVNLTGIKTLKLYGNYLTGVIPQDIGRLYKLEQLLLHINLLTGTVPPSLTNCTGLITLNLRVNSLRGDLTALDFSALVELQTVDLGNNLFTGNLPPSLFSCRTLSALRLSSNGFTGEIPEEAGSLRSLYFLSVSNNTLTNVTSALRILSGCANLATLLLSKNFYGEVMPGDGSSFEFRNSQIFALGGCWLTGGIPEWISSLHNLQALDLSVNNLTGTVPGWFGSFSNLFYMDLSQNQLTGTFPVQLLRLRRLSVSQQEANSSGGSLILPLPVFVRPNNASAQQINQLLSLPPAIYLDFNEFSGSIPEGIGDLKFIMVLDLSNNAFAGTIPDSISNLTNLESLDLSNNNLTGGIPASLQNLHFLSFFSVADNNLEGPIPTGGQFDTFPNSSFAGNPLLCGRALQSYCTAAPPPTSSSSWNTIVRTREKTISLTLGICIASAVVLILIIYWALFSRRRKEGGDGGGDKDVVTGNQSLDSSGVDPEMASDRSLVMLFSNNGDGLGGLTIADILAATDCFSQSNIIGCGGFGLVYKATLEDGTNLAVKKLSGEMGMGMVEREFKAEIEALSAAQHRNLVGLRGYCVHDGSRLLIYSYMENGSLDYWLHEKPGGARQLSWPIRLRICRGASRGVAYMHLECKPQIVHRDLKSSNILLDRDMEAHIADFGLARLILPYHTHVTTELVGTAGYIPPEYSQSPTATLRGDVYSLGVVMLELVSGKRSLEMFGGARMLIELAAWVRQMRSQGRDLEILDPSMRGLGFEEEMVKILELGSMCTDPNPFFRPTIQHILKLIP</sequence>
<dbReference type="InterPro" id="IPR000719">
    <property type="entry name" value="Prot_kinase_dom"/>
</dbReference>
<dbReference type="InterPro" id="IPR050647">
    <property type="entry name" value="Plant_LRR-RLKs"/>
</dbReference>
<dbReference type="OrthoDB" id="647974at2759"/>
<dbReference type="Gene3D" id="1.10.510.10">
    <property type="entry name" value="Transferase(Phosphotransferase) domain 1"/>
    <property type="match status" value="1"/>
</dbReference>
<dbReference type="GO" id="GO:0005886">
    <property type="term" value="C:plasma membrane"/>
    <property type="evidence" value="ECO:0007669"/>
    <property type="project" value="UniProtKB-SubCell"/>
</dbReference>
<dbReference type="InterPro" id="IPR011009">
    <property type="entry name" value="Kinase-like_dom_sf"/>
</dbReference>
<evidence type="ECO:0000256" key="22">
    <source>
        <dbReference type="ARBA" id="ARBA00048679"/>
    </source>
</evidence>
<dbReference type="PROSITE" id="PS50011">
    <property type="entry name" value="PROTEIN_KINASE_DOM"/>
    <property type="match status" value="1"/>
</dbReference>
<keyword evidence="8" id="KW-0597">Phosphoprotein</keyword>
<evidence type="ECO:0000256" key="23">
    <source>
        <dbReference type="PROSITE-ProRule" id="PRU10141"/>
    </source>
</evidence>
<dbReference type="GO" id="GO:0006952">
    <property type="term" value="P:defense response"/>
    <property type="evidence" value="ECO:0007669"/>
    <property type="project" value="UniProtKB-ARBA"/>
</dbReference>
<keyword evidence="14 23" id="KW-0547">Nucleotide-binding</keyword>
<dbReference type="CDD" id="cd14066">
    <property type="entry name" value="STKc_IRAK"/>
    <property type="match status" value="1"/>
</dbReference>
<dbReference type="PROSITE" id="PS00108">
    <property type="entry name" value="PROTEIN_KINASE_ST"/>
    <property type="match status" value="1"/>
</dbReference>
<keyword evidence="16 23" id="KW-0067">ATP-binding</keyword>
<keyword evidence="19" id="KW-0675">Receptor</keyword>
<evidence type="ECO:0000256" key="19">
    <source>
        <dbReference type="ARBA" id="ARBA00023170"/>
    </source>
</evidence>
<comment type="catalytic activity">
    <reaction evidence="22">
        <text>L-seryl-[protein] + ATP = O-phospho-L-seryl-[protein] + ADP + H(+)</text>
        <dbReference type="Rhea" id="RHEA:17989"/>
        <dbReference type="Rhea" id="RHEA-COMP:9863"/>
        <dbReference type="Rhea" id="RHEA-COMP:11604"/>
        <dbReference type="ChEBI" id="CHEBI:15378"/>
        <dbReference type="ChEBI" id="CHEBI:29999"/>
        <dbReference type="ChEBI" id="CHEBI:30616"/>
        <dbReference type="ChEBI" id="CHEBI:83421"/>
        <dbReference type="ChEBI" id="CHEBI:456216"/>
        <dbReference type="EC" id="2.7.11.1"/>
    </reaction>
</comment>
<dbReference type="SMART" id="SM00369">
    <property type="entry name" value="LRR_TYP"/>
    <property type="match status" value="6"/>
</dbReference>
<feature type="chain" id="PRO_5004549807" description="non-specific serine/threonine protein kinase" evidence="26">
    <location>
        <begin position="31"/>
        <end position="1058"/>
    </location>
</feature>
<accession>S8DQI0</accession>
<evidence type="ECO:0000256" key="11">
    <source>
        <dbReference type="ARBA" id="ARBA00022692"/>
    </source>
</evidence>
<dbReference type="PROSITE" id="PS00107">
    <property type="entry name" value="PROTEIN_KINASE_ATP"/>
    <property type="match status" value="1"/>
</dbReference>
<name>S8DQI0_9LAMI</name>
<keyword evidence="13" id="KW-0677">Repeat</keyword>
<dbReference type="InterPro" id="IPR032675">
    <property type="entry name" value="LRR_dom_sf"/>
</dbReference>
<evidence type="ECO:0000256" key="2">
    <source>
        <dbReference type="ARBA" id="ARBA00004479"/>
    </source>
</evidence>
<evidence type="ECO:0000256" key="7">
    <source>
        <dbReference type="ARBA" id="ARBA00022527"/>
    </source>
</evidence>
<dbReference type="GO" id="GO:0004674">
    <property type="term" value="F:protein serine/threonine kinase activity"/>
    <property type="evidence" value="ECO:0007669"/>
    <property type="project" value="UniProtKB-KW"/>
</dbReference>
<dbReference type="GO" id="GO:0051707">
    <property type="term" value="P:response to other organism"/>
    <property type="evidence" value="ECO:0007669"/>
    <property type="project" value="UniProtKB-ARBA"/>
</dbReference>
<evidence type="ECO:0000256" key="25">
    <source>
        <dbReference type="SAM" id="Phobius"/>
    </source>
</evidence>
<evidence type="ECO:0000256" key="4">
    <source>
        <dbReference type="ARBA" id="ARBA00009592"/>
    </source>
</evidence>
<keyword evidence="15" id="KW-0418">Kinase</keyword>
<reference evidence="28 29" key="1">
    <citation type="journal article" date="2013" name="BMC Genomics">
        <title>The miniature genome of a carnivorous plant Genlisea aurea contains a low number of genes and short non-coding sequences.</title>
        <authorList>
            <person name="Leushkin E.V."/>
            <person name="Sutormin R.A."/>
            <person name="Nabieva E.R."/>
            <person name="Penin A.A."/>
            <person name="Kondrashov A.S."/>
            <person name="Logacheva M.D."/>
        </authorList>
    </citation>
    <scope>NUCLEOTIDE SEQUENCE [LARGE SCALE GENOMIC DNA]</scope>
</reference>
<comment type="caution">
    <text evidence="28">The sequence shown here is derived from an EMBL/GenBank/DDBJ whole genome shotgun (WGS) entry which is preliminary data.</text>
</comment>
<dbReference type="Pfam" id="PF00560">
    <property type="entry name" value="LRR_1"/>
    <property type="match status" value="4"/>
</dbReference>
<dbReference type="FunFam" id="3.30.200.20:FF:000309">
    <property type="entry name" value="Leucine-rich repeat receptor protein kinase MSP1"/>
    <property type="match status" value="1"/>
</dbReference>
<dbReference type="Gene3D" id="3.30.200.20">
    <property type="entry name" value="Phosphorylase Kinase, domain 1"/>
    <property type="match status" value="1"/>
</dbReference>
<evidence type="ECO:0000256" key="21">
    <source>
        <dbReference type="ARBA" id="ARBA00047899"/>
    </source>
</evidence>
<dbReference type="EMBL" id="AUSU01006434">
    <property type="protein sequence ID" value="EPS62032.1"/>
    <property type="molecule type" value="Genomic_DNA"/>
</dbReference>
<feature type="signal peptide" evidence="26">
    <location>
        <begin position="1"/>
        <end position="30"/>
    </location>
</feature>
<dbReference type="Proteomes" id="UP000015453">
    <property type="component" value="Unassembled WGS sequence"/>
</dbReference>
<evidence type="ECO:0000256" key="10">
    <source>
        <dbReference type="ARBA" id="ARBA00022679"/>
    </source>
</evidence>
<evidence type="ECO:0000256" key="1">
    <source>
        <dbReference type="ARBA" id="ARBA00004236"/>
    </source>
</evidence>
<keyword evidence="18 25" id="KW-0472">Membrane</keyword>
<evidence type="ECO:0000256" key="8">
    <source>
        <dbReference type="ARBA" id="ARBA00022553"/>
    </source>
</evidence>
<evidence type="ECO:0000256" key="20">
    <source>
        <dbReference type="ARBA" id="ARBA00023180"/>
    </source>
</evidence>
<evidence type="ECO:0000256" key="14">
    <source>
        <dbReference type="ARBA" id="ARBA00022741"/>
    </source>
</evidence>
<evidence type="ECO:0000256" key="15">
    <source>
        <dbReference type="ARBA" id="ARBA00022777"/>
    </source>
</evidence>
<evidence type="ECO:0000256" key="5">
    <source>
        <dbReference type="ARBA" id="ARBA00012513"/>
    </source>
</evidence>
<evidence type="ECO:0000256" key="9">
    <source>
        <dbReference type="ARBA" id="ARBA00022614"/>
    </source>
</evidence>
<keyword evidence="7" id="KW-0723">Serine/threonine-protein kinase</keyword>